<accession>A0A067QL45</accession>
<keyword evidence="1" id="KW-0479">Metal-binding</keyword>
<dbReference type="SUPFAM" id="SSF57850">
    <property type="entry name" value="RING/U-box"/>
    <property type="match status" value="1"/>
</dbReference>
<name>A0A067QL45_9AGAM</name>
<dbReference type="InterPro" id="IPR001841">
    <property type="entry name" value="Znf_RING"/>
</dbReference>
<dbReference type="Pfam" id="PF13445">
    <property type="entry name" value="zf-RING_UBOX"/>
    <property type="match status" value="1"/>
</dbReference>
<protein>
    <recommendedName>
        <fullName evidence="5">RING-type domain-containing protein</fullName>
    </recommendedName>
</protein>
<evidence type="ECO:0000256" key="2">
    <source>
        <dbReference type="ARBA" id="ARBA00022771"/>
    </source>
</evidence>
<keyword evidence="7" id="KW-1185">Reference proteome</keyword>
<dbReference type="AlphaFoldDB" id="A0A067QL45"/>
<dbReference type="STRING" id="933084.A0A067QL45"/>
<dbReference type="InParanoid" id="A0A067QL45"/>
<organism evidence="6 7">
    <name type="scientific">Jaapia argillacea MUCL 33604</name>
    <dbReference type="NCBI Taxonomy" id="933084"/>
    <lineage>
        <taxon>Eukaryota</taxon>
        <taxon>Fungi</taxon>
        <taxon>Dikarya</taxon>
        <taxon>Basidiomycota</taxon>
        <taxon>Agaricomycotina</taxon>
        <taxon>Agaricomycetes</taxon>
        <taxon>Agaricomycetidae</taxon>
        <taxon>Jaapiales</taxon>
        <taxon>Jaapiaceae</taxon>
        <taxon>Jaapia</taxon>
    </lineage>
</organism>
<keyword evidence="2 4" id="KW-0863">Zinc-finger</keyword>
<evidence type="ECO:0000313" key="6">
    <source>
        <dbReference type="EMBL" id="KDQ63341.1"/>
    </source>
</evidence>
<gene>
    <name evidence="6" type="ORF">JAAARDRAFT_53566</name>
</gene>
<dbReference type="EMBL" id="KL197710">
    <property type="protein sequence ID" value="KDQ63341.1"/>
    <property type="molecule type" value="Genomic_DNA"/>
</dbReference>
<dbReference type="InterPro" id="IPR013083">
    <property type="entry name" value="Znf_RING/FYVE/PHD"/>
</dbReference>
<dbReference type="Gene3D" id="3.30.40.10">
    <property type="entry name" value="Zinc/RING finger domain, C3HC4 (zinc finger)"/>
    <property type="match status" value="1"/>
</dbReference>
<dbReference type="HOGENOM" id="CLU_076401_0_0_1"/>
<dbReference type="OrthoDB" id="6105938at2759"/>
<evidence type="ECO:0000256" key="3">
    <source>
        <dbReference type="ARBA" id="ARBA00022833"/>
    </source>
</evidence>
<reference evidence="7" key="1">
    <citation type="journal article" date="2014" name="Proc. Natl. Acad. Sci. U.S.A.">
        <title>Extensive sampling of basidiomycete genomes demonstrates inadequacy of the white-rot/brown-rot paradigm for wood decay fungi.</title>
        <authorList>
            <person name="Riley R."/>
            <person name="Salamov A.A."/>
            <person name="Brown D.W."/>
            <person name="Nagy L.G."/>
            <person name="Floudas D."/>
            <person name="Held B.W."/>
            <person name="Levasseur A."/>
            <person name="Lombard V."/>
            <person name="Morin E."/>
            <person name="Otillar R."/>
            <person name="Lindquist E.A."/>
            <person name="Sun H."/>
            <person name="LaButti K.M."/>
            <person name="Schmutz J."/>
            <person name="Jabbour D."/>
            <person name="Luo H."/>
            <person name="Baker S.E."/>
            <person name="Pisabarro A.G."/>
            <person name="Walton J.D."/>
            <person name="Blanchette R.A."/>
            <person name="Henrissat B."/>
            <person name="Martin F."/>
            <person name="Cullen D."/>
            <person name="Hibbett D.S."/>
            <person name="Grigoriev I.V."/>
        </authorList>
    </citation>
    <scope>NUCLEOTIDE SEQUENCE [LARGE SCALE GENOMIC DNA]</scope>
    <source>
        <strain evidence="7">MUCL 33604</strain>
    </source>
</reference>
<proteinExistence type="predicted"/>
<dbReference type="Proteomes" id="UP000027265">
    <property type="component" value="Unassembled WGS sequence"/>
</dbReference>
<evidence type="ECO:0000256" key="1">
    <source>
        <dbReference type="ARBA" id="ARBA00022723"/>
    </source>
</evidence>
<sequence>MASTSYPRPSLSSLESFSYIYGRGDTDTRRCRLEGCVRPGKEDLGGFCSKRHAGDAVMRGEVEPCTQCDARPQSKGSLCVNCCDLALSIPQQGSRAVPRQSGVVYARVLSKNSCMVPGCKEAGREECSGFCSVGHGRESVRVGRVKGCTECSRDPQVEDGLCLLCIDRKTRAALRHPVASTSRSSGVTSGSSSDGSLTFNITAEATELAKYRSLLGELEESLTCLVCSELYTNPCSLSPCGHTACQKCLFNWFSASLGANKTCPECRSVVKEKPAEAWGVKSMVASLVRSGLCVGGKEVVDDVVRRDPWNGMFGRT</sequence>
<evidence type="ECO:0000313" key="7">
    <source>
        <dbReference type="Proteomes" id="UP000027265"/>
    </source>
</evidence>
<evidence type="ECO:0000259" key="5">
    <source>
        <dbReference type="PROSITE" id="PS50089"/>
    </source>
</evidence>
<dbReference type="GO" id="GO:0008270">
    <property type="term" value="F:zinc ion binding"/>
    <property type="evidence" value="ECO:0007669"/>
    <property type="project" value="UniProtKB-KW"/>
</dbReference>
<dbReference type="InterPro" id="IPR027370">
    <property type="entry name" value="Znf-RING_euk"/>
</dbReference>
<feature type="domain" description="RING-type" evidence="5">
    <location>
        <begin position="224"/>
        <end position="267"/>
    </location>
</feature>
<keyword evidence="3" id="KW-0862">Zinc</keyword>
<evidence type="ECO:0000256" key="4">
    <source>
        <dbReference type="PROSITE-ProRule" id="PRU00175"/>
    </source>
</evidence>
<dbReference type="SMART" id="SM00184">
    <property type="entry name" value="RING"/>
    <property type="match status" value="1"/>
</dbReference>
<dbReference type="PROSITE" id="PS50089">
    <property type="entry name" value="ZF_RING_2"/>
    <property type="match status" value="1"/>
</dbReference>